<accession>A0A0H1RAC3</accession>
<evidence type="ECO:0008006" key="4">
    <source>
        <dbReference type="Google" id="ProtNLM"/>
    </source>
</evidence>
<dbReference type="InterPro" id="IPR005133">
    <property type="entry name" value="PhaG_MnhG_YufB"/>
</dbReference>
<dbReference type="PANTHER" id="PTHR34703:SF1">
    <property type="entry name" value="ANTIPORTER SUBUNIT MNHG2-RELATED"/>
    <property type="match status" value="1"/>
</dbReference>
<evidence type="ECO:0000313" key="3">
    <source>
        <dbReference type="Proteomes" id="UP000035489"/>
    </source>
</evidence>
<evidence type="ECO:0000313" key="2">
    <source>
        <dbReference type="EMBL" id="KLK89542.1"/>
    </source>
</evidence>
<dbReference type="EMBL" id="LCYG01000143">
    <property type="protein sequence ID" value="KLK89542.1"/>
    <property type="molecule type" value="Genomic_DNA"/>
</dbReference>
<dbReference type="RefSeq" id="WP_047192852.1">
    <property type="nucleotide sequence ID" value="NZ_LCYG01000143.1"/>
</dbReference>
<keyword evidence="1" id="KW-1133">Transmembrane helix</keyword>
<evidence type="ECO:0000256" key="1">
    <source>
        <dbReference type="SAM" id="Phobius"/>
    </source>
</evidence>
<reference evidence="2 3" key="1">
    <citation type="submission" date="2015-05" db="EMBL/GenBank/DDBJ databases">
        <title>Draft genome sequence of Microvirga vignae strain BR3299, a novel nitrogen fixing bacteria isolated from Brazil semi-aired region.</title>
        <authorList>
            <person name="Zilli J.E."/>
            <person name="Passos S.R."/>
            <person name="Leite J."/>
            <person name="Baldani J.I."/>
            <person name="Xavier G.R."/>
            <person name="Rumjaneck N.G."/>
            <person name="Simoes-Araujo J.L."/>
        </authorList>
    </citation>
    <scope>NUCLEOTIDE SEQUENCE [LARGE SCALE GENOMIC DNA]</scope>
    <source>
        <strain evidence="2 3">BR3299</strain>
    </source>
</reference>
<keyword evidence="1" id="KW-0812">Transmembrane</keyword>
<comment type="caution">
    <text evidence="2">The sequence shown here is derived from an EMBL/GenBank/DDBJ whole genome shotgun (WGS) entry which is preliminary data.</text>
</comment>
<feature type="transmembrane region" description="Helical" evidence="1">
    <location>
        <begin position="12"/>
        <end position="34"/>
    </location>
</feature>
<protein>
    <recommendedName>
        <fullName evidence="4">Monovalent cation/H+ antiporter subunit G</fullName>
    </recommendedName>
</protein>
<dbReference type="Proteomes" id="UP000035489">
    <property type="component" value="Unassembled WGS sequence"/>
</dbReference>
<dbReference type="AlphaFoldDB" id="A0A0H1RAC3"/>
<gene>
    <name evidence="2" type="ORF">AA309_30820</name>
</gene>
<dbReference type="PANTHER" id="PTHR34703">
    <property type="entry name" value="ANTIPORTER SUBUNIT MNHG2-RELATED"/>
    <property type="match status" value="1"/>
</dbReference>
<keyword evidence="1" id="KW-0472">Membrane</keyword>
<feature type="transmembrane region" description="Helical" evidence="1">
    <location>
        <begin position="46"/>
        <end position="65"/>
    </location>
</feature>
<dbReference type="GO" id="GO:0015385">
    <property type="term" value="F:sodium:proton antiporter activity"/>
    <property type="evidence" value="ECO:0007669"/>
    <property type="project" value="TreeGrafter"/>
</dbReference>
<dbReference type="PATRIC" id="fig|1225564.3.peg.1134"/>
<sequence>MNAAGNLPAWAALLTALCVLVGAAVALIGSLGLLRLGSFYARVHAPTLGTTLGMASVLAGSALYFSVLEARPVVHEILIAAFVTLTTPVTLMLLVRAALYRDRTEGSGEVPGGTWRRPRR</sequence>
<keyword evidence="3" id="KW-1185">Reference proteome</keyword>
<dbReference type="OrthoDB" id="4427992at2"/>
<dbReference type="STRING" id="1225564.AA309_30820"/>
<dbReference type="Pfam" id="PF03334">
    <property type="entry name" value="PhaG_MnhG_YufB"/>
    <property type="match status" value="1"/>
</dbReference>
<organism evidence="2 3">
    <name type="scientific">Microvirga vignae</name>
    <dbReference type="NCBI Taxonomy" id="1225564"/>
    <lineage>
        <taxon>Bacteria</taxon>
        <taxon>Pseudomonadati</taxon>
        <taxon>Pseudomonadota</taxon>
        <taxon>Alphaproteobacteria</taxon>
        <taxon>Hyphomicrobiales</taxon>
        <taxon>Methylobacteriaceae</taxon>
        <taxon>Microvirga</taxon>
    </lineage>
</organism>
<name>A0A0H1RAC3_9HYPH</name>
<feature type="transmembrane region" description="Helical" evidence="1">
    <location>
        <begin position="77"/>
        <end position="95"/>
    </location>
</feature>
<dbReference type="NCBIfam" id="TIGR01300">
    <property type="entry name" value="CPA3_mnhG_phaG"/>
    <property type="match status" value="1"/>
</dbReference>
<proteinExistence type="predicted"/>